<gene>
    <name evidence="4" type="ORF">IAA54_04430</name>
</gene>
<dbReference type="Pfam" id="PF05076">
    <property type="entry name" value="SUFU"/>
    <property type="match status" value="1"/>
</dbReference>
<keyword evidence="1" id="KW-0802">TPR repeat</keyword>
<dbReference type="Gene3D" id="1.25.40.10">
    <property type="entry name" value="Tetratricopeptide repeat domain"/>
    <property type="match status" value="1"/>
</dbReference>
<dbReference type="Pfam" id="PF14062">
    <property type="entry name" value="DUF4253"/>
    <property type="match status" value="1"/>
</dbReference>
<reference evidence="4" key="1">
    <citation type="submission" date="2020-10" db="EMBL/GenBank/DDBJ databases">
        <authorList>
            <person name="Gilroy R."/>
        </authorList>
    </citation>
    <scope>NUCLEOTIDE SEQUENCE</scope>
    <source>
        <strain evidence="4">ChiSjej1B19-7085</strain>
    </source>
</reference>
<dbReference type="SUPFAM" id="SSF48452">
    <property type="entry name" value="TPR-like"/>
    <property type="match status" value="1"/>
</dbReference>
<dbReference type="SUPFAM" id="SSF103359">
    <property type="entry name" value="Suppressor of Fused, N-terminal domain"/>
    <property type="match status" value="1"/>
</dbReference>
<comment type="caution">
    <text evidence="4">The sequence shown here is derived from an EMBL/GenBank/DDBJ whole genome shotgun (WGS) entry which is preliminary data.</text>
</comment>
<protein>
    <submittedName>
        <fullName evidence="4">Suppressor of fused domain protein</fullName>
    </submittedName>
</protein>
<proteinExistence type="predicted"/>
<evidence type="ECO:0000313" key="5">
    <source>
        <dbReference type="Proteomes" id="UP000886785"/>
    </source>
</evidence>
<evidence type="ECO:0000313" key="4">
    <source>
        <dbReference type="EMBL" id="HIR56893.1"/>
    </source>
</evidence>
<name>A0A9D1DQ50_9FIRM</name>
<reference evidence="4" key="2">
    <citation type="journal article" date="2021" name="PeerJ">
        <title>Extensive microbial diversity within the chicken gut microbiome revealed by metagenomics and culture.</title>
        <authorList>
            <person name="Gilroy R."/>
            <person name="Ravi A."/>
            <person name="Getino M."/>
            <person name="Pursley I."/>
            <person name="Horton D.L."/>
            <person name="Alikhan N.F."/>
            <person name="Baker D."/>
            <person name="Gharbi K."/>
            <person name="Hall N."/>
            <person name="Watson M."/>
            <person name="Adriaenssens E.M."/>
            <person name="Foster-Nyarko E."/>
            <person name="Jarju S."/>
            <person name="Secka A."/>
            <person name="Antonio M."/>
            <person name="Oren A."/>
            <person name="Chaudhuri R.R."/>
            <person name="La Ragione R."/>
            <person name="Hildebrand F."/>
            <person name="Pallen M.J."/>
        </authorList>
    </citation>
    <scope>NUCLEOTIDE SEQUENCE</scope>
    <source>
        <strain evidence="4">ChiSjej1B19-7085</strain>
    </source>
</reference>
<organism evidence="4 5">
    <name type="scientific">Candidatus Gallacutalibacter pullicola</name>
    <dbReference type="NCBI Taxonomy" id="2840830"/>
    <lineage>
        <taxon>Bacteria</taxon>
        <taxon>Bacillati</taxon>
        <taxon>Bacillota</taxon>
        <taxon>Clostridia</taxon>
        <taxon>Eubacteriales</taxon>
        <taxon>Candidatus Gallacutalibacter</taxon>
    </lineage>
</organism>
<dbReference type="Proteomes" id="UP000886785">
    <property type="component" value="Unassembled WGS sequence"/>
</dbReference>
<accession>A0A9D1DQ50</accession>
<dbReference type="InterPro" id="IPR020941">
    <property type="entry name" value="SUFU-like_domain"/>
</dbReference>
<dbReference type="InterPro" id="IPR025349">
    <property type="entry name" value="DUF4253"/>
</dbReference>
<dbReference type="PROSITE" id="PS50005">
    <property type="entry name" value="TPR"/>
    <property type="match status" value="1"/>
</dbReference>
<dbReference type="InterPro" id="IPR019734">
    <property type="entry name" value="TPR_rpt"/>
</dbReference>
<evidence type="ECO:0000259" key="3">
    <source>
        <dbReference type="Pfam" id="PF14062"/>
    </source>
</evidence>
<dbReference type="AlphaFoldDB" id="A0A9D1DQ50"/>
<feature type="domain" description="Suppressor of fused-like" evidence="2">
    <location>
        <begin position="162"/>
        <end position="328"/>
    </location>
</feature>
<dbReference type="InterPro" id="IPR011990">
    <property type="entry name" value="TPR-like_helical_dom_sf"/>
</dbReference>
<feature type="repeat" description="TPR" evidence="1">
    <location>
        <begin position="72"/>
        <end position="105"/>
    </location>
</feature>
<sequence length="596" mass="68964">MDKKIMQLLSQWHEEGKYHEIIEEIEKIPAADRSYDLTGQLARAYNNLHTKEGYQKAAALLESVMDEGKNDALLHYRLGFSYYYMDRDAEALHEFERADELEPGDPDTLDFIEICKDELRARTGSVGPELYSDEELRIVEDHITRYFGEFETVYHELSSPDIHVDICVIPPGPRHDYYVLATMGMGAHRMEIPEEYASRKLERAELLLCLPSDWQLSDPDEKWYWPIRWLKQLARLPIEEDAWLGWGHTVTNRGPFAANTELCGVILTEPQGFSETSVCCRLPDGDDVNFYQIIPLYQEEMQFKIQYGAEALLHRMTPASLRVINIRRANFCGGFSPAQYRPSRIARRTVEFLSCPCRIYGPSEDDSTLLEAYQEAWARGRWEGFTPVLVTPDEGLLTTLILNSDPGSEESNGTEYDPDAVEDYREAMCNLYLTEGHEYFESLMDLRRHENGRLPMEISAAQVIGGEEVRVPESYWDFDRNTTYETILAEIPTESPWEIFAWLPMGAWNDCPDTMELMSAAKYWYEEYGAVPCALSRDELEFRLEHPVEDKEEAARLAAEQYAFCPERVEDCEKRRSVGVLADSLTKSKIWYFWWG</sequence>
<dbReference type="InterPro" id="IPR037181">
    <property type="entry name" value="SUFU_N"/>
</dbReference>
<dbReference type="EMBL" id="DVHF01000050">
    <property type="protein sequence ID" value="HIR56893.1"/>
    <property type="molecule type" value="Genomic_DNA"/>
</dbReference>
<feature type="domain" description="DUF4253" evidence="3">
    <location>
        <begin position="488"/>
        <end position="595"/>
    </location>
</feature>
<evidence type="ECO:0000256" key="1">
    <source>
        <dbReference type="PROSITE-ProRule" id="PRU00339"/>
    </source>
</evidence>
<evidence type="ECO:0000259" key="2">
    <source>
        <dbReference type="Pfam" id="PF05076"/>
    </source>
</evidence>